<feature type="chain" id="PRO_5046108383" description="VOC domain-containing protein" evidence="1">
    <location>
        <begin position="20"/>
        <end position="237"/>
    </location>
</feature>
<evidence type="ECO:0000313" key="4">
    <source>
        <dbReference type="Proteomes" id="UP001610432"/>
    </source>
</evidence>
<keyword evidence="4" id="KW-1185">Reference proteome</keyword>
<evidence type="ECO:0000256" key="1">
    <source>
        <dbReference type="SAM" id="SignalP"/>
    </source>
</evidence>
<reference evidence="3 4" key="1">
    <citation type="submission" date="2024-07" db="EMBL/GenBank/DDBJ databases">
        <title>Section-level genome sequencing and comparative genomics of Aspergillus sections Usti and Cavernicolus.</title>
        <authorList>
            <consortium name="Lawrence Berkeley National Laboratory"/>
            <person name="Nybo J.L."/>
            <person name="Vesth T.C."/>
            <person name="Theobald S."/>
            <person name="Frisvad J.C."/>
            <person name="Larsen T.O."/>
            <person name="Kjaerboelling I."/>
            <person name="Rothschild-Mancinelli K."/>
            <person name="Lyhne E.K."/>
            <person name="Kogle M.E."/>
            <person name="Barry K."/>
            <person name="Clum A."/>
            <person name="Na H."/>
            <person name="Ledsgaard L."/>
            <person name="Lin J."/>
            <person name="Lipzen A."/>
            <person name="Kuo A."/>
            <person name="Riley R."/>
            <person name="Mondo S."/>
            <person name="Labutti K."/>
            <person name="Haridas S."/>
            <person name="Pangalinan J."/>
            <person name="Salamov A.A."/>
            <person name="Simmons B.A."/>
            <person name="Magnuson J.K."/>
            <person name="Chen J."/>
            <person name="Drula E."/>
            <person name="Henrissat B."/>
            <person name="Wiebenga A."/>
            <person name="Lubbers R.J."/>
            <person name="Gomes A.C."/>
            <person name="Macurrencykelacurrency M.R."/>
            <person name="Stajich J."/>
            <person name="Grigoriev I.V."/>
            <person name="Mortensen U.H."/>
            <person name="De Vries R.P."/>
            <person name="Baker S.E."/>
            <person name="Andersen M.R."/>
        </authorList>
    </citation>
    <scope>NUCLEOTIDE SEQUENCE [LARGE SCALE GENOMIC DNA]</scope>
    <source>
        <strain evidence="3 4">CBS 449.75</strain>
    </source>
</reference>
<feature type="signal peptide" evidence="1">
    <location>
        <begin position="1"/>
        <end position="19"/>
    </location>
</feature>
<dbReference type="Pfam" id="PF00903">
    <property type="entry name" value="Glyoxalase"/>
    <property type="match status" value="1"/>
</dbReference>
<dbReference type="Proteomes" id="UP001610432">
    <property type="component" value="Unassembled WGS sequence"/>
</dbReference>
<protein>
    <recommendedName>
        <fullName evidence="2">VOC domain-containing protein</fullName>
    </recommendedName>
</protein>
<keyword evidence="1" id="KW-0732">Signal</keyword>
<proteinExistence type="predicted"/>
<organism evidence="3 4">
    <name type="scientific">Aspergillus lucknowensis</name>
    <dbReference type="NCBI Taxonomy" id="176173"/>
    <lineage>
        <taxon>Eukaryota</taxon>
        <taxon>Fungi</taxon>
        <taxon>Dikarya</taxon>
        <taxon>Ascomycota</taxon>
        <taxon>Pezizomycotina</taxon>
        <taxon>Eurotiomycetes</taxon>
        <taxon>Eurotiomycetidae</taxon>
        <taxon>Eurotiales</taxon>
        <taxon>Aspergillaceae</taxon>
        <taxon>Aspergillus</taxon>
        <taxon>Aspergillus subgen. Nidulantes</taxon>
    </lineage>
</organism>
<accession>A0ABR4M4F4</accession>
<dbReference type="EMBL" id="JBFXLQ010000003">
    <property type="protein sequence ID" value="KAL2871482.1"/>
    <property type="molecule type" value="Genomic_DNA"/>
</dbReference>
<dbReference type="InterPro" id="IPR004360">
    <property type="entry name" value="Glyas_Fos-R_dOase_dom"/>
</dbReference>
<dbReference type="PROSITE" id="PS51819">
    <property type="entry name" value="VOC"/>
    <property type="match status" value="1"/>
</dbReference>
<dbReference type="Gene3D" id="3.10.180.10">
    <property type="entry name" value="2,3-Dihydroxybiphenyl 1,2-Dioxygenase, domain 1"/>
    <property type="match status" value="1"/>
</dbReference>
<comment type="caution">
    <text evidence="3">The sequence shown here is derived from an EMBL/GenBank/DDBJ whole genome shotgun (WGS) entry which is preliminary data.</text>
</comment>
<dbReference type="GeneID" id="98140037"/>
<dbReference type="InterPro" id="IPR029068">
    <property type="entry name" value="Glyas_Bleomycin-R_OHBP_Dase"/>
</dbReference>
<dbReference type="PANTHER" id="PTHR10374">
    <property type="entry name" value="LACTOYLGLUTATHIONE LYASE GLYOXALASE I"/>
    <property type="match status" value="1"/>
</dbReference>
<evidence type="ECO:0000313" key="3">
    <source>
        <dbReference type="EMBL" id="KAL2871482.1"/>
    </source>
</evidence>
<dbReference type="SUPFAM" id="SSF54593">
    <property type="entry name" value="Glyoxalase/Bleomycin resistance protein/Dihydroxybiphenyl dioxygenase"/>
    <property type="match status" value="1"/>
</dbReference>
<dbReference type="InterPro" id="IPR037523">
    <property type="entry name" value="VOC_core"/>
</dbReference>
<dbReference type="PANTHER" id="PTHR10374:SF19">
    <property type="entry name" value="LYASE (GLO1), PUTATIVE (AFU_ORTHOLOGUE AFUA_2G13550)-RELATED"/>
    <property type="match status" value="1"/>
</dbReference>
<gene>
    <name evidence="3" type="ORF">BJX67DRAFT_162443</name>
</gene>
<sequence length="237" mass="25644">MRLANFLVGLSMGIQWASACDPTTNSSTPGLDDLFHIGNDGPAPPETLGYFINHVGLLTTNLAALKHFYVDILGLRQIFDVTLTPEFTITYLGYAQGGRNGTGFQTGEELNREKNNLAGLLEIVQFNASDDNLLSSTKRTNTFGHIGLIVPDIVKAQEYLESKGVQILKRYGEPIKTFTGPVNNAFGIGEYAGAHIAAKKRLMEAQGLIGLPLLVMVADPDGNLVEIQQQEQPTGVL</sequence>
<dbReference type="RefSeq" id="XP_070890461.1">
    <property type="nucleotide sequence ID" value="XM_071024965.1"/>
</dbReference>
<dbReference type="PROSITE" id="PS51257">
    <property type="entry name" value="PROKAR_LIPOPROTEIN"/>
    <property type="match status" value="1"/>
</dbReference>
<feature type="domain" description="VOC" evidence="2">
    <location>
        <begin position="51"/>
        <end position="230"/>
    </location>
</feature>
<name>A0ABR4M4F4_9EURO</name>
<evidence type="ECO:0000259" key="2">
    <source>
        <dbReference type="PROSITE" id="PS51819"/>
    </source>
</evidence>